<organism evidence="3 4">
    <name type="scientific">Cocos nucifera</name>
    <name type="common">Coconut palm</name>
    <dbReference type="NCBI Taxonomy" id="13894"/>
    <lineage>
        <taxon>Eukaryota</taxon>
        <taxon>Viridiplantae</taxon>
        <taxon>Streptophyta</taxon>
        <taxon>Embryophyta</taxon>
        <taxon>Tracheophyta</taxon>
        <taxon>Spermatophyta</taxon>
        <taxon>Magnoliopsida</taxon>
        <taxon>Liliopsida</taxon>
        <taxon>Arecaceae</taxon>
        <taxon>Arecoideae</taxon>
        <taxon>Cocoseae</taxon>
        <taxon>Attaleinae</taxon>
        <taxon>Cocos</taxon>
    </lineage>
</organism>
<keyword evidence="4" id="KW-1185">Reference proteome</keyword>
<gene>
    <name evidence="3" type="ORF">COCNU_08G005860</name>
</gene>
<reference evidence="3" key="2">
    <citation type="submission" date="2019-07" db="EMBL/GenBank/DDBJ databases">
        <authorList>
            <person name="Yang Y."/>
            <person name="Bocs S."/>
            <person name="Baudouin L."/>
        </authorList>
    </citation>
    <scope>NUCLEOTIDE SEQUENCE</scope>
    <source>
        <tissue evidence="3">Spear leaf of Hainan Tall coconut</tissue>
    </source>
</reference>
<keyword evidence="1" id="KW-0175">Coiled coil</keyword>
<dbReference type="EMBL" id="CM017879">
    <property type="protein sequence ID" value="KAG1359140.1"/>
    <property type="molecule type" value="Genomic_DNA"/>
</dbReference>
<feature type="region of interest" description="Disordered" evidence="2">
    <location>
        <begin position="1"/>
        <end position="29"/>
    </location>
</feature>
<proteinExistence type="predicted"/>
<name>A0A8K0IIF6_COCNU</name>
<accession>A0A8K0IIF6</accession>
<evidence type="ECO:0000256" key="1">
    <source>
        <dbReference type="SAM" id="Coils"/>
    </source>
</evidence>
<dbReference type="AlphaFoldDB" id="A0A8K0IIF6"/>
<dbReference type="Proteomes" id="UP000797356">
    <property type="component" value="Chromosome 8"/>
</dbReference>
<comment type="caution">
    <text evidence="3">The sequence shown here is derived from an EMBL/GenBank/DDBJ whole genome shotgun (WGS) entry which is preliminary data.</text>
</comment>
<sequence>MIGGSSRMANAPRKEKSASAKAVMPTRSDIPESVSPVEVSLDIEDKRKGLIDYRVVRSLLKSVILSTDVQTFEEVGGVFRIQNSYNSLLRLIHHVDHFIEVIREVRRLSKKVEEKAAHANRRADDAQLSRLKVEDEIRSLRERVKQLESKLTKAEARVLGEREAGKARAEAARIEAVEAFHVSKEFHNIKADFASLSYL</sequence>
<reference evidence="3" key="1">
    <citation type="journal article" date="2017" name="Gigascience">
        <title>The genome draft of coconut (Cocos nucifera).</title>
        <authorList>
            <person name="Xiao Y."/>
            <person name="Xu P."/>
            <person name="Fan H."/>
            <person name="Baudouin L."/>
            <person name="Xia W."/>
            <person name="Bocs S."/>
            <person name="Xu J."/>
            <person name="Li Q."/>
            <person name="Guo A."/>
            <person name="Zhou L."/>
            <person name="Li J."/>
            <person name="Wu Y."/>
            <person name="Ma Z."/>
            <person name="Armero A."/>
            <person name="Issali A.E."/>
            <person name="Liu N."/>
            <person name="Peng M."/>
            <person name="Yang Y."/>
        </authorList>
    </citation>
    <scope>NUCLEOTIDE SEQUENCE</scope>
    <source>
        <tissue evidence="3">Spear leaf of Hainan Tall coconut</tissue>
    </source>
</reference>
<evidence type="ECO:0000256" key="2">
    <source>
        <dbReference type="SAM" id="MobiDB-lite"/>
    </source>
</evidence>
<protein>
    <submittedName>
        <fullName evidence="3">Uncharacterized protein</fullName>
    </submittedName>
</protein>
<feature type="coiled-coil region" evidence="1">
    <location>
        <begin position="102"/>
        <end position="164"/>
    </location>
</feature>
<evidence type="ECO:0000313" key="4">
    <source>
        <dbReference type="Proteomes" id="UP000797356"/>
    </source>
</evidence>
<evidence type="ECO:0000313" key="3">
    <source>
        <dbReference type="EMBL" id="KAG1359140.1"/>
    </source>
</evidence>